<protein>
    <recommendedName>
        <fullName evidence="3">Ig-like domain-containing protein</fullName>
    </recommendedName>
</protein>
<proteinExistence type="predicted"/>
<evidence type="ECO:0000313" key="2">
    <source>
        <dbReference type="Proteomes" id="UP001642540"/>
    </source>
</evidence>
<sequence>MRFVNIAQFHNHNCAHNFTTYNSTTTIVPTIPQPTIPQPTIPQPQCGIVGTIVVVELWAQLWIVELWAQLWALLWVVELWAQLWLCNCGHNCGCGIVGTIVVVELWVEELCARLWVLVTPKRRKSGNIFQTRAILLSNTLVLVSEVDSCSEVINYLFKYISSASSNRSTIAKDTQLLPPTLRLVRYKLHDSTKWVRVHVDLENGSSFDEDFISKNGSDYTISEDVSRVLIRCIAKYPIEIVFPFVEHVDSAVYLRMTAERVSEFNEDLDEPMTQSYLLYTYINFFVAKFFSTTLACQSVENKEISSSAHVYKLSLNEIERKGQTIQIAFDSKQNPLQVELPCRPASPTALIVLQKQGEVSIWENGNFSSVPVWNEYKWSKFDPKVGITLTLTESQIYYNSNPDELIGLYKCTLSEGSEDDYVLFNVSRKSVKPDKNVFYPKFKLKGKASFGLLVEKNDSKSFYEKYMCCSGVPSKPPVFIVQNCDSLLECDVKKTRLPIETIENALVQSRSRAGHFNHSSNSNCTTGTVYGVSSILLCRGENIDVSQQFYQTLRMSNENNGSRSWIEKSFCKKNCSV</sequence>
<reference evidence="1 2" key="1">
    <citation type="submission" date="2024-08" db="EMBL/GenBank/DDBJ databases">
        <authorList>
            <person name="Cucini C."/>
            <person name="Frati F."/>
        </authorList>
    </citation>
    <scope>NUCLEOTIDE SEQUENCE [LARGE SCALE GENOMIC DNA]</scope>
</reference>
<dbReference type="EMBL" id="CAXLJM020000005">
    <property type="protein sequence ID" value="CAL8071242.1"/>
    <property type="molecule type" value="Genomic_DNA"/>
</dbReference>
<accession>A0ABP1PME2</accession>
<evidence type="ECO:0008006" key="3">
    <source>
        <dbReference type="Google" id="ProtNLM"/>
    </source>
</evidence>
<gene>
    <name evidence="1" type="ORF">ODALV1_LOCUS1624</name>
</gene>
<comment type="caution">
    <text evidence="1">The sequence shown here is derived from an EMBL/GenBank/DDBJ whole genome shotgun (WGS) entry which is preliminary data.</text>
</comment>
<name>A0ABP1PME2_9HEXA</name>
<evidence type="ECO:0000313" key="1">
    <source>
        <dbReference type="EMBL" id="CAL8071242.1"/>
    </source>
</evidence>
<organism evidence="1 2">
    <name type="scientific">Orchesella dallaii</name>
    <dbReference type="NCBI Taxonomy" id="48710"/>
    <lineage>
        <taxon>Eukaryota</taxon>
        <taxon>Metazoa</taxon>
        <taxon>Ecdysozoa</taxon>
        <taxon>Arthropoda</taxon>
        <taxon>Hexapoda</taxon>
        <taxon>Collembola</taxon>
        <taxon>Entomobryomorpha</taxon>
        <taxon>Entomobryoidea</taxon>
        <taxon>Orchesellidae</taxon>
        <taxon>Orchesellinae</taxon>
        <taxon>Orchesella</taxon>
    </lineage>
</organism>
<keyword evidence="2" id="KW-1185">Reference proteome</keyword>
<dbReference type="Proteomes" id="UP001642540">
    <property type="component" value="Unassembled WGS sequence"/>
</dbReference>